<feature type="transmembrane region" description="Helical" evidence="5">
    <location>
        <begin position="30"/>
        <end position="47"/>
    </location>
</feature>
<organism evidence="7 8">
    <name type="scientific">Sporomusa termitida</name>
    <dbReference type="NCBI Taxonomy" id="2377"/>
    <lineage>
        <taxon>Bacteria</taxon>
        <taxon>Bacillati</taxon>
        <taxon>Bacillota</taxon>
        <taxon>Negativicutes</taxon>
        <taxon>Selenomonadales</taxon>
        <taxon>Sporomusaceae</taxon>
        <taxon>Sporomusa</taxon>
    </lineage>
</organism>
<evidence type="ECO:0000256" key="4">
    <source>
        <dbReference type="SAM" id="Coils"/>
    </source>
</evidence>
<accession>A0A517DRI5</accession>
<dbReference type="NCBIfam" id="TIGR01730">
    <property type="entry name" value="RND_mfp"/>
    <property type="match status" value="1"/>
</dbReference>
<sequence>MNNSGPTGKKTGFSKLVLAAASSLIKGRRLPVVLLLTVIIAGIWWLSQERQAAKQELPPVKADERVLAEGIVFPVRYAQMVMPVDGTIGEVLVEEGERVRTGQPLIWLVRQDYQARVGSARADVSRADAAVKQARVNVADTERELERQLRLDQAGATSRQQLDQARTAAERSRAALSQAEADLKTQESLLVEAESLLDKTELRAPIDGTVAYLDVKVGEHAASGTVLVRIANEAAWEVRSDDLTELMIAKVQPGDVALMTFDGIPELEIPGRVKFIRPYGEKKRGDITYTVTIDPERWDDRLRWNMTAQIAISGR</sequence>
<keyword evidence="5" id="KW-0812">Transmembrane</keyword>
<dbReference type="Gene3D" id="1.10.287.470">
    <property type="entry name" value="Helix hairpin bin"/>
    <property type="match status" value="1"/>
</dbReference>
<proteinExistence type="inferred from homology"/>
<dbReference type="SUPFAM" id="SSF111369">
    <property type="entry name" value="HlyD-like secretion proteins"/>
    <property type="match status" value="1"/>
</dbReference>
<comment type="similarity">
    <text evidence="2">Belongs to the membrane fusion protein (MFP) (TC 8.A.1) family.</text>
</comment>
<name>A0A517DRI5_9FIRM</name>
<dbReference type="PANTHER" id="PTHR32347">
    <property type="entry name" value="EFFLUX SYSTEM COMPONENT YKNX-RELATED"/>
    <property type="match status" value="1"/>
</dbReference>
<dbReference type="GO" id="GO:0030313">
    <property type="term" value="C:cell envelope"/>
    <property type="evidence" value="ECO:0007669"/>
    <property type="project" value="UniProtKB-SubCell"/>
</dbReference>
<feature type="domain" description="CzcB-like barrel-sandwich hybrid" evidence="6">
    <location>
        <begin position="77"/>
        <end position="232"/>
    </location>
</feature>
<dbReference type="InterPro" id="IPR058647">
    <property type="entry name" value="BSH_CzcB-like"/>
</dbReference>
<dbReference type="Gene3D" id="2.40.50.100">
    <property type="match status" value="2"/>
</dbReference>
<reference evidence="7 8" key="1">
    <citation type="submission" date="2019-02" db="EMBL/GenBank/DDBJ databases">
        <title>Closed genome of Sporomusa termitida DSM 4440.</title>
        <authorList>
            <person name="Poehlein A."/>
            <person name="Daniel R."/>
        </authorList>
    </citation>
    <scope>NUCLEOTIDE SEQUENCE [LARGE SCALE GENOMIC DNA]</scope>
    <source>
        <strain evidence="7 8">DSM 4440</strain>
    </source>
</reference>
<dbReference type="Gene3D" id="2.40.30.170">
    <property type="match status" value="1"/>
</dbReference>
<keyword evidence="5" id="KW-1133">Transmembrane helix</keyword>
<evidence type="ECO:0000259" key="6">
    <source>
        <dbReference type="Pfam" id="PF25973"/>
    </source>
</evidence>
<dbReference type="KEGG" id="sted:SPTER_11980"/>
<evidence type="ECO:0000313" key="7">
    <source>
        <dbReference type="EMBL" id="QDR79896.1"/>
    </source>
</evidence>
<dbReference type="Pfam" id="PF25973">
    <property type="entry name" value="BSH_CzcB"/>
    <property type="match status" value="1"/>
</dbReference>
<protein>
    <submittedName>
        <fullName evidence="7">Macrolide export protein MacA</fullName>
    </submittedName>
</protein>
<dbReference type="PANTHER" id="PTHR32347:SF23">
    <property type="entry name" value="BLL5650 PROTEIN"/>
    <property type="match status" value="1"/>
</dbReference>
<evidence type="ECO:0000256" key="5">
    <source>
        <dbReference type="SAM" id="Phobius"/>
    </source>
</evidence>
<dbReference type="InterPro" id="IPR050465">
    <property type="entry name" value="UPF0194_transport"/>
</dbReference>
<feature type="coiled-coil region" evidence="4">
    <location>
        <begin position="124"/>
        <end position="203"/>
    </location>
</feature>
<evidence type="ECO:0000313" key="8">
    <source>
        <dbReference type="Proteomes" id="UP000320776"/>
    </source>
</evidence>
<evidence type="ECO:0000256" key="1">
    <source>
        <dbReference type="ARBA" id="ARBA00004196"/>
    </source>
</evidence>
<evidence type="ECO:0000256" key="3">
    <source>
        <dbReference type="ARBA" id="ARBA00023054"/>
    </source>
</evidence>
<dbReference type="RefSeq" id="WP_144349481.1">
    <property type="nucleotide sequence ID" value="NZ_CP036259.1"/>
</dbReference>
<keyword evidence="8" id="KW-1185">Reference proteome</keyword>
<dbReference type="Proteomes" id="UP000320776">
    <property type="component" value="Chromosome"/>
</dbReference>
<dbReference type="GO" id="GO:0016020">
    <property type="term" value="C:membrane"/>
    <property type="evidence" value="ECO:0007669"/>
    <property type="project" value="InterPro"/>
</dbReference>
<keyword evidence="5" id="KW-0472">Membrane</keyword>
<dbReference type="EMBL" id="CP036259">
    <property type="protein sequence ID" value="QDR79896.1"/>
    <property type="molecule type" value="Genomic_DNA"/>
</dbReference>
<keyword evidence="3 4" id="KW-0175">Coiled coil</keyword>
<dbReference type="OrthoDB" id="164087at2"/>
<comment type="subcellular location">
    <subcellularLocation>
        <location evidence="1">Cell envelope</location>
    </subcellularLocation>
</comment>
<evidence type="ECO:0000256" key="2">
    <source>
        <dbReference type="ARBA" id="ARBA00009477"/>
    </source>
</evidence>
<dbReference type="GO" id="GO:0022857">
    <property type="term" value="F:transmembrane transporter activity"/>
    <property type="evidence" value="ECO:0007669"/>
    <property type="project" value="InterPro"/>
</dbReference>
<dbReference type="AlphaFoldDB" id="A0A517DRI5"/>
<dbReference type="InterPro" id="IPR006143">
    <property type="entry name" value="RND_pump_MFP"/>
</dbReference>
<gene>
    <name evidence="7" type="primary">macA_4</name>
    <name evidence="7" type="ORF">SPTER_11980</name>
</gene>